<dbReference type="GO" id="GO:0030600">
    <property type="term" value="F:feruloyl esterase activity"/>
    <property type="evidence" value="ECO:0007669"/>
    <property type="project" value="InterPro"/>
</dbReference>
<dbReference type="Proteomes" id="UP000185479">
    <property type="component" value="Chromosome"/>
</dbReference>
<name>A0A1L7CJ63_CORFL</name>
<dbReference type="KEGG" id="cfc:CFLV_00845"/>
<organism evidence="8 9">
    <name type="scientific">Corynebacterium flavescens</name>
    <dbReference type="NCBI Taxonomy" id="28028"/>
    <lineage>
        <taxon>Bacteria</taxon>
        <taxon>Bacillati</taxon>
        <taxon>Actinomycetota</taxon>
        <taxon>Actinomycetes</taxon>
        <taxon>Mycobacteriales</taxon>
        <taxon>Corynebacteriaceae</taxon>
        <taxon>Corynebacterium</taxon>
    </lineage>
</organism>
<evidence type="ECO:0000256" key="4">
    <source>
        <dbReference type="ARBA" id="ARBA00022729"/>
    </source>
</evidence>
<evidence type="ECO:0000313" key="9">
    <source>
        <dbReference type="Proteomes" id="UP000185479"/>
    </source>
</evidence>
<gene>
    <name evidence="8" type="ORF">CFLV_00845</name>
</gene>
<dbReference type="InterPro" id="IPR029058">
    <property type="entry name" value="AB_hydrolase_fold"/>
</dbReference>
<sequence>MLIVLVAAALIAATVYAGAGKRVDEPAYGSFPPARAQEVAANKYPPSSGSTKTGHYEEVGLPSGRSFIIHVPDSYQPSHPLPVVLALHGYKGNAASMLLDTKLYEADALTVFSTGKGKAWAPAPYARTSVDEDLAYIDAILSYTRAVYATDGRFFAAGFSNGGGLIHVLACQRSAEYSGLAAISAANYDAVNDDCERGPIPYLDIHGTADVVMHYDGGSAHGKHYESVAQDMEQIAKHNGCNPFPERQRNGASSANSVNSPIATGAVKKYRWHACDAPTEHYEVVGGTHTWNGSLSDSRGLVPQKWATSTVLDFFGIARSAPLQGT</sequence>
<dbReference type="STRING" id="28028.CFLV_00845"/>
<dbReference type="PANTHER" id="PTHR38050">
    <property type="match status" value="1"/>
</dbReference>
<comment type="subcellular location">
    <subcellularLocation>
        <location evidence="1">Secreted</location>
    </subcellularLocation>
</comment>
<keyword evidence="3" id="KW-0858">Xylan degradation</keyword>
<dbReference type="GO" id="GO:0045493">
    <property type="term" value="P:xylan catabolic process"/>
    <property type="evidence" value="ECO:0007669"/>
    <property type="project" value="UniProtKB-KW"/>
</dbReference>
<keyword evidence="6" id="KW-0119">Carbohydrate metabolism</keyword>
<evidence type="ECO:0000256" key="7">
    <source>
        <dbReference type="ARBA" id="ARBA00023326"/>
    </source>
</evidence>
<dbReference type="AlphaFoldDB" id="A0A1L7CJ63"/>
<evidence type="ECO:0000256" key="5">
    <source>
        <dbReference type="ARBA" id="ARBA00022801"/>
    </source>
</evidence>
<reference evidence="8 9" key="1">
    <citation type="submission" date="2014-08" db="EMBL/GenBank/DDBJ databases">
        <title>Complete genome sequence of Corynebacterium flavescens OJ8(T)(=DSM 20296(T)), isolated from cheese.</title>
        <authorList>
            <person name="Ruckert C."/>
            <person name="Albersmeier A."/>
            <person name="Winkler A."/>
            <person name="Kalinowski J."/>
        </authorList>
    </citation>
    <scope>NUCLEOTIDE SEQUENCE [LARGE SCALE GENOMIC DNA]</scope>
    <source>
        <strain evidence="8 9">OJ8</strain>
    </source>
</reference>
<evidence type="ECO:0000256" key="2">
    <source>
        <dbReference type="ARBA" id="ARBA00022525"/>
    </source>
</evidence>
<evidence type="ECO:0000256" key="6">
    <source>
        <dbReference type="ARBA" id="ARBA00023277"/>
    </source>
</evidence>
<dbReference type="PANTHER" id="PTHR38050:SF2">
    <property type="entry name" value="FERULOYL ESTERASE C-RELATED"/>
    <property type="match status" value="1"/>
</dbReference>
<protein>
    <recommendedName>
        <fullName evidence="10">Esterase</fullName>
    </recommendedName>
</protein>
<evidence type="ECO:0008006" key="10">
    <source>
        <dbReference type="Google" id="ProtNLM"/>
    </source>
</evidence>
<keyword evidence="5" id="KW-0378">Hydrolase</keyword>
<keyword evidence="2" id="KW-0964">Secreted</keyword>
<keyword evidence="9" id="KW-1185">Reference proteome</keyword>
<accession>A0A1L7CJ63</accession>
<evidence type="ECO:0000256" key="1">
    <source>
        <dbReference type="ARBA" id="ARBA00004613"/>
    </source>
</evidence>
<keyword evidence="4" id="KW-0732">Signal</keyword>
<keyword evidence="7" id="KW-0624">Polysaccharide degradation</keyword>
<dbReference type="InterPro" id="IPR043595">
    <property type="entry name" value="FaeB/C/D"/>
</dbReference>
<evidence type="ECO:0000256" key="3">
    <source>
        <dbReference type="ARBA" id="ARBA00022651"/>
    </source>
</evidence>
<proteinExistence type="predicted"/>
<dbReference type="GO" id="GO:0005576">
    <property type="term" value="C:extracellular region"/>
    <property type="evidence" value="ECO:0007669"/>
    <property type="project" value="UniProtKB-SubCell"/>
</dbReference>
<evidence type="ECO:0000313" key="8">
    <source>
        <dbReference type="EMBL" id="APT85892.1"/>
    </source>
</evidence>
<dbReference type="Gene3D" id="3.40.50.1820">
    <property type="entry name" value="alpha/beta hydrolase"/>
    <property type="match status" value="1"/>
</dbReference>
<dbReference type="SUPFAM" id="SSF53474">
    <property type="entry name" value="alpha/beta-Hydrolases"/>
    <property type="match status" value="1"/>
</dbReference>
<dbReference type="EMBL" id="CP009246">
    <property type="protein sequence ID" value="APT85892.1"/>
    <property type="molecule type" value="Genomic_DNA"/>
</dbReference>